<evidence type="ECO:0000313" key="1">
    <source>
        <dbReference type="EMBL" id="PAV05222.1"/>
    </source>
</evidence>
<dbReference type="AlphaFoldDB" id="A0A2A2H740"/>
<organism evidence="1 2">
    <name type="scientific">Methanobacterium bryantii</name>
    <dbReference type="NCBI Taxonomy" id="2161"/>
    <lineage>
        <taxon>Archaea</taxon>
        <taxon>Methanobacteriati</taxon>
        <taxon>Methanobacteriota</taxon>
        <taxon>Methanomada group</taxon>
        <taxon>Methanobacteria</taxon>
        <taxon>Methanobacteriales</taxon>
        <taxon>Methanobacteriaceae</taxon>
        <taxon>Methanobacterium</taxon>
    </lineage>
</organism>
<dbReference type="OrthoDB" id="373291at2157"/>
<proteinExistence type="predicted"/>
<dbReference type="PROSITE" id="PS51257">
    <property type="entry name" value="PROKAR_LIPOPROTEIN"/>
    <property type="match status" value="1"/>
</dbReference>
<dbReference type="EMBL" id="LMVM01000012">
    <property type="protein sequence ID" value="PAV05222.1"/>
    <property type="molecule type" value="Genomic_DNA"/>
</dbReference>
<accession>A0A2A2H740</accession>
<sequence length="173" mass="19312">MNKIVLIVPVLIFIIAVSGCTYEDRGPGVNNIYNKSGIYFEYPHEYTIKEVNSTNGVFVKGVSGWDYNCTFKISKESLDSTGKVDGVSINDLKNTANLTAANYTVEEVQNITINGTQALDIIYAHYNVPYVKYESIYFDKNGKRYNILFEYNGVGVTDTRAVVAITGTFKVLE</sequence>
<dbReference type="Proteomes" id="UP000217784">
    <property type="component" value="Unassembled WGS sequence"/>
</dbReference>
<evidence type="ECO:0000313" key="2">
    <source>
        <dbReference type="Proteomes" id="UP000217784"/>
    </source>
</evidence>
<dbReference type="RefSeq" id="WP_069585097.1">
    <property type="nucleotide sequence ID" value="NZ_LMVM01000012.1"/>
</dbReference>
<name>A0A2A2H740_METBR</name>
<protein>
    <submittedName>
        <fullName evidence="1">Uncharacterized protein</fullName>
    </submittedName>
</protein>
<comment type="caution">
    <text evidence="1">The sequence shown here is derived from an EMBL/GenBank/DDBJ whole genome shotgun (WGS) entry which is preliminary data.</text>
</comment>
<keyword evidence="2" id="KW-1185">Reference proteome</keyword>
<reference evidence="1 2" key="1">
    <citation type="journal article" date="2017" name="BMC Genomics">
        <title>Genomic analysis of methanogenic archaea reveals a shift towards energy conservation.</title>
        <authorList>
            <person name="Gilmore S.P."/>
            <person name="Henske J.K."/>
            <person name="Sexton J.A."/>
            <person name="Solomon K.V."/>
            <person name="Seppala S."/>
            <person name="Yoo J.I."/>
            <person name="Huyett L.M."/>
            <person name="Pressman A."/>
            <person name="Cogan J.Z."/>
            <person name="Kivenson V."/>
            <person name="Peng X."/>
            <person name="Tan Y."/>
            <person name="Valentine D.L."/>
            <person name="O'Malley M.A."/>
        </authorList>
    </citation>
    <scope>NUCLEOTIDE SEQUENCE [LARGE SCALE GENOMIC DNA]</scope>
    <source>
        <strain evidence="1 2">M.o.H.</strain>
    </source>
</reference>
<gene>
    <name evidence="1" type="ORF">ASJ80_13155</name>
</gene>